<name>A0A9W9MPX2_9EURO</name>
<reference evidence="1" key="1">
    <citation type="submission" date="2022-11" db="EMBL/GenBank/DDBJ databases">
        <authorList>
            <person name="Petersen C."/>
        </authorList>
    </citation>
    <scope>NUCLEOTIDE SEQUENCE</scope>
    <source>
        <strain evidence="1">IBT 16849</strain>
    </source>
</reference>
<dbReference type="AlphaFoldDB" id="A0A9W9MPX2"/>
<dbReference type="EMBL" id="JAPQKP010000002">
    <property type="protein sequence ID" value="KAJ5205336.1"/>
    <property type="molecule type" value="Genomic_DNA"/>
</dbReference>
<proteinExistence type="predicted"/>
<sequence>MTVLACKVPRLSKFTARALPLKIRVNFRNILNFESFFIPFLEEWQYPDKEASAPKPDLSFIGTAIVVRVQSINFWNGLKGYNRHRQKEAG</sequence>
<reference evidence="1" key="2">
    <citation type="journal article" date="2023" name="IMA Fungus">
        <title>Comparative genomic study of the Penicillium genus elucidates a diverse pangenome and 15 lateral gene transfer events.</title>
        <authorList>
            <person name="Petersen C."/>
            <person name="Sorensen T."/>
            <person name="Nielsen M.R."/>
            <person name="Sondergaard T.E."/>
            <person name="Sorensen J.L."/>
            <person name="Fitzpatrick D.A."/>
            <person name="Frisvad J.C."/>
            <person name="Nielsen K.L."/>
        </authorList>
    </citation>
    <scope>NUCLEOTIDE SEQUENCE</scope>
    <source>
        <strain evidence="1">IBT 16849</strain>
    </source>
</reference>
<keyword evidence="2" id="KW-1185">Reference proteome</keyword>
<protein>
    <submittedName>
        <fullName evidence="1">Uncharacterized protein</fullName>
    </submittedName>
</protein>
<gene>
    <name evidence="1" type="ORF">N7472_001784</name>
</gene>
<organism evidence="1 2">
    <name type="scientific">Penicillium cf. griseofulvum</name>
    <dbReference type="NCBI Taxonomy" id="2972120"/>
    <lineage>
        <taxon>Eukaryota</taxon>
        <taxon>Fungi</taxon>
        <taxon>Dikarya</taxon>
        <taxon>Ascomycota</taxon>
        <taxon>Pezizomycotina</taxon>
        <taxon>Eurotiomycetes</taxon>
        <taxon>Eurotiomycetidae</taxon>
        <taxon>Eurotiales</taxon>
        <taxon>Aspergillaceae</taxon>
        <taxon>Penicillium</taxon>
    </lineage>
</organism>
<dbReference type="Proteomes" id="UP001150879">
    <property type="component" value="Unassembled WGS sequence"/>
</dbReference>
<comment type="caution">
    <text evidence="1">The sequence shown here is derived from an EMBL/GenBank/DDBJ whole genome shotgun (WGS) entry which is preliminary data.</text>
</comment>
<evidence type="ECO:0000313" key="1">
    <source>
        <dbReference type="EMBL" id="KAJ5205336.1"/>
    </source>
</evidence>
<evidence type="ECO:0000313" key="2">
    <source>
        <dbReference type="Proteomes" id="UP001150879"/>
    </source>
</evidence>
<accession>A0A9W9MPX2</accession>
<dbReference type="OrthoDB" id="4255383at2759"/>